<protein>
    <submittedName>
        <fullName evidence="5">6-phosphogluconate dehydrogenase</fullName>
    </submittedName>
</protein>
<dbReference type="PIRSF" id="PIRSF000103">
    <property type="entry name" value="HIBADH"/>
    <property type="match status" value="1"/>
</dbReference>
<dbReference type="InterPro" id="IPR006115">
    <property type="entry name" value="6PGDH_NADP-bd"/>
</dbReference>
<dbReference type="Gene3D" id="3.40.50.720">
    <property type="entry name" value="NAD(P)-binding Rossmann-like Domain"/>
    <property type="match status" value="1"/>
</dbReference>
<name>A0A917DYF2_9BACL</name>
<dbReference type="EMBL" id="BMHP01000003">
    <property type="protein sequence ID" value="GGD80751.1"/>
    <property type="molecule type" value="Genomic_DNA"/>
</dbReference>
<dbReference type="Pfam" id="PF03446">
    <property type="entry name" value="NAD_binding_2"/>
    <property type="match status" value="1"/>
</dbReference>
<dbReference type="GO" id="GO:0016491">
    <property type="term" value="F:oxidoreductase activity"/>
    <property type="evidence" value="ECO:0007669"/>
    <property type="project" value="UniProtKB-KW"/>
</dbReference>
<keyword evidence="2" id="KW-0560">Oxidoreductase</keyword>
<evidence type="ECO:0000313" key="5">
    <source>
        <dbReference type="EMBL" id="GGD80751.1"/>
    </source>
</evidence>
<reference evidence="5" key="1">
    <citation type="journal article" date="2014" name="Int. J. Syst. Evol. Microbiol.">
        <title>Complete genome sequence of Corynebacterium casei LMG S-19264T (=DSM 44701T), isolated from a smear-ripened cheese.</title>
        <authorList>
            <consortium name="US DOE Joint Genome Institute (JGI-PGF)"/>
            <person name="Walter F."/>
            <person name="Albersmeier A."/>
            <person name="Kalinowski J."/>
            <person name="Ruckert C."/>
        </authorList>
    </citation>
    <scope>NUCLEOTIDE SEQUENCE</scope>
    <source>
        <strain evidence="5">CGMCC 1.15178</strain>
    </source>
</reference>
<dbReference type="InterPro" id="IPR015815">
    <property type="entry name" value="HIBADH-related"/>
</dbReference>
<comment type="caution">
    <text evidence="5">The sequence shown here is derived from an EMBL/GenBank/DDBJ whole genome shotgun (WGS) entry which is preliminary data.</text>
</comment>
<dbReference type="InterPro" id="IPR051265">
    <property type="entry name" value="HIBADH-related_NP60_sf"/>
</dbReference>
<dbReference type="InterPro" id="IPR048666">
    <property type="entry name" value="RedAm-like_C"/>
</dbReference>
<evidence type="ECO:0000259" key="4">
    <source>
        <dbReference type="Pfam" id="PF21761"/>
    </source>
</evidence>
<dbReference type="SUPFAM" id="SSF51735">
    <property type="entry name" value="NAD(P)-binding Rossmann-fold domains"/>
    <property type="match status" value="1"/>
</dbReference>
<reference evidence="5" key="2">
    <citation type="submission" date="2020-09" db="EMBL/GenBank/DDBJ databases">
        <authorList>
            <person name="Sun Q."/>
            <person name="Zhou Y."/>
        </authorList>
    </citation>
    <scope>NUCLEOTIDE SEQUENCE</scope>
    <source>
        <strain evidence="5">CGMCC 1.15178</strain>
    </source>
</reference>
<dbReference type="PANTHER" id="PTHR43580:SF2">
    <property type="entry name" value="CYTOKINE-LIKE NUCLEAR FACTOR N-PAC"/>
    <property type="match status" value="1"/>
</dbReference>
<feature type="domain" description="6-phosphogluconate dehydrogenase NADP-binding" evidence="3">
    <location>
        <begin position="25"/>
        <end position="178"/>
    </location>
</feature>
<proteinExistence type="inferred from homology"/>
<evidence type="ECO:0000256" key="2">
    <source>
        <dbReference type="ARBA" id="ARBA00023002"/>
    </source>
</evidence>
<gene>
    <name evidence="5" type="ORF">GCM10010911_43620</name>
</gene>
<dbReference type="GO" id="GO:0140673">
    <property type="term" value="P:transcription elongation-coupled chromatin remodeling"/>
    <property type="evidence" value="ECO:0007669"/>
    <property type="project" value="TreeGrafter"/>
</dbReference>
<evidence type="ECO:0000256" key="1">
    <source>
        <dbReference type="ARBA" id="ARBA00009080"/>
    </source>
</evidence>
<dbReference type="GO" id="GO:0003677">
    <property type="term" value="F:DNA binding"/>
    <property type="evidence" value="ECO:0007669"/>
    <property type="project" value="TreeGrafter"/>
</dbReference>
<dbReference type="InterPro" id="IPR013328">
    <property type="entry name" value="6PGD_dom2"/>
</dbReference>
<keyword evidence="6" id="KW-1185">Reference proteome</keyword>
<comment type="similarity">
    <text evidence="1">Belongs to the HIBADH-related family.</text>
</comment>
<dbReference type="GO" id="GO:0031491">
    <property type="term" value="F:nucleosome binding"/>
    <property type="evidence" value="ECO:0007669"/>
    <property type="project" value="TreeGrafter"/>
</dbReference>
<evidence type="ECO:0000313" key="6">
    <source>
        <dbReference type="Proteomes" id="UP000612456"/>
    </source>
</evidence>
<evidence type="ECO:0000259" key="3">
    <source>
        <dbReference type="Pfam" id="PF03446"/>
    </source>
</evidence>
<dbReference type="PANTHER" id="PTHR43580">
    <property type="entry name" value="OXIDOREDUCTASE GLYR1-RELATED"/>
    <property type="match status" value="1"/>
</dbReference>
<feature type="domain" description="NADPH-dependent reductive aminase-like C-terminal" evidence="4">
    <location>
        <begin position="180"/>
        <end position="306"/>
    </location>
</feature>
<dbReference type="GO" id="GO:0000785">
    <property type="term" value="C:chromatin"/>
    <property type="evidence" value="ECO:0007669"/>
    <property type="project" value="TreeGrafter"/>
</dbReference>
<dbReference type="Gene3D" id="1.10.1040.10">
    <property type="entry name" value="N-(1-d-carboxylethyl)-l-norvaline Dehydrogenase, domain 2"/>
    <property type="match status" value="1"/>
</dbReference>
<dbReference type="RefSeq" id="WP_188994883.1">
    <property type="nucleotide sequence ID" value="NZ_BMHP01000003.1"/>
</dbReference>
<dbReference type="GO" id="GO:0050661">
    <property type="term" value="F:NADP binding"/>
    <property type="evidence" value="ECO:0007669"/>
    <property type="project" value="InterPro"/>
</dbReference>
<dbReference type="AlphaFoldDB" id="A0A917DYF2"/>
<dbReference type="Proteomes" id="UP000612456">
    <property type="component" value="Unassembled WGS sequence"/>
</dbReference>
<sequence>MKENEQSEITVSHEWNTMNVNRPPVTVIGLGMMGSALAQTFLKEGHQTTVWNRSAGKADALMEQGAKVASTVAEAIAASPLVVICVLDYGAVHAILEQAGEILADRVVVNLTNGTQAQARQTAAFAAGWGAEYLDGGIMAVPQMIGSPGALLLYSGSQKAFQTYRPTLEGLGAVTYLGDDPGLAPLYDLALLSAMYGMFGGFFHAVAMVRSEQFQAEAFTSLVIPWLQAMTASLPGLAQAVDADQHRTDVSSLIINQTGFANIIDTCLELGVSPELMTPIQGLINRGVAEGYGSDGLSRLVELIRKPVSA</sequence>
<dbReference type="InterPro" id="IPR036291">
    <property type="entry name" value="NAD(P)-bd_dom_sf"/>
</dbReference>
<dbReference type="Pfam" id="PF21761">
    <property type="entry name" value="RedAm-like_C"/>
    <property type="match status" value="1"/>
</dbReference>
<organism evidence="5 6">
    <name type="scientific">Paenibacillus nasutitermitis</name>
    <dbReference type="NCBI Taxonomy" id="1652958"/>
    <lineage>
        <taxon>Bacteria</taxon>
        <taxon>Bacillati</taxon>
        <taxon>Bacillota</taxon>
        <taxon>Bacilli</taxon>
        <taxon>Bacillales</taxon>
        <taxon>Paenibacillaceae</taxon>
        <taxon>Paenibacillus</taxon>
    </lineage>
</organism>
<accession>A0A917DYF2</accession>